<proteinExistence type="inferred from homology"/>
<gene>
    <name evidence="3" type="ORF">GCM10009836_36560</name>
</gene>
<dbReference type="InterPro" id="IPR036396">
    <property type="entry name" value="Cyt_P450_sf"/>
</dbReference>
<keyword evidence="2" id="KW-0408">Iron</keyword>
<dbReference type="InterPro" id="IPR017972">
    <property type="entry name" value="Cyt_P450_CS"/>
</dbReference>
<keyword evidence="4" id="KW-1185">Reference proteome</keyword>
<dbReference type="PROSITE" id="PS00086">
    <property type="entry name" value="CYTOCHROME_P450"/>
    <property type="match status" value="1"/>
</dbReference>
<dbReference type="SUPFAM" id="SSF48264">
    <property type="entry name" value="Cytochrome P450"/>
    <property type="match status" value="1"/>
</dbReference>
<dbReference type="InterPro" id="IPR002397">
    <property type="entry name" value="Cyt_P450_B"/>
</dbReference>
<sequence>MPTDLELLSPARVADPYPVYEVLRAQGSVVEVPEQGLWLATTYAACLEILGDTERFSSRESLSGRNQFKAHPEAASVLRGGPGYPRVPTLILTDPPQHTRYRRLVQRAFAPAKTIKQLRPELERIVDELIDGFVDHGSCDFVAEFAYPLPMQVISLVLGIPPEMRDTLKRWSDDFIAAQAGNIDAERVASAAASTVEFEHYVSDEFDRRAAAPDRYERTDFLSRLVVEDEASSPEERLSRQEQLSLVQQMLVGGNETTTNLLGNAMAILANNPEQAERLRADLTRVPEFVEEALRYRSPLQGLFRMTTRDTQVQGIDLPAGAKVMVLFGSANRDEGVYSRPGFDPDRDNRSNPHLAFGRGAHACMGQGLARAEAATAVARLVGRLADIRQVPGSVWAPVELFGFHGHRVLDIEFIARKA</sequence>
<keyword evidence="2" id="KW-0349">Heme</keyword>
<dbReference type="PRINTS" id="PR00359">
    <property type="entry name" value="BP450"/>
</dbReference>
<accession>A0ABN2N6W4</accession>
<comment type="similarity">
    <text evidence="1 2">Belongs to the cytochrome P450 family.</text>
</comment>
<dbReference type="RefSeq" id="WP_344418177.1">
    <property type="nucleotide sequence ID" value="NZ_BAAAQK010000009.1"/>
</dbReference>
<dbReference type="InterPro" id="IPR001128">
    <property type="entry name" value="Cyt_P450"/>
</dbReference>
<evidence type="ECO:0000313" key="3">
    <source>
        <dbReference type="EMBL" id="GAA1853167.1"/>
    </source>
</evidence>
<dbReference type="PRINTS" id="PR00385">
    <property type="entry name" value="P450"/>
</dbReference>
<evidence type="ECO:0000313" key="4">
    <source>
        <dbReference type="Proteomes" id="UP001500449"/>
    </source>
</evidence>
<dbReference type="Pfam" id="PF00067">
    <property type="entry name" value="p450"/>
    <property type="match status" value="1"/>
</dbReference>
<protein>
    <submittedName>
        <fullName evidence="3">Cytochrome P450</fullName>
    </submittedName>
</protein>
<organism evidence="3 4">
    <name type="scientific">Pseudonocardia ailaonensis</name>
    <dbReference type="NCBI Taxonomy" id="367279"/>
    <lineage>
        <taxon>Bacteria</taxon>
        <taxon>Bacillati</taxon>
        <taxon>Actinomycetota</taxon>
        <taxon>Actinomycetes</taxon>
        <taxon>Pseudonocardiales</taxon>
        <taxon>Pseudonocardiaceae</taxon>
        <taxon>Pseudonocardia</taxon>
    </lineage>
</organism>
<dbReference type="Proteomes" id="UP001500449">
    <property type="component" value="Unassembled WGS sequence"/>
</dbReference>
<keyword evidence="2" id="KW-0503">Monooxygenase</keyword>
<dbReference type="Gene3D" id="1.10.630.10">
    <property type="entry name" value="Cytochrome P450"/>
    <property type="match status" value="1"/>
</dbReference>
<keyword evidence="2" id="KW-0560">Oxidoreductase</keyword>
<dbReference type="EMBL" id="BAAAQK010000009">
    <property type="protein sequence ID" value="GAA1853167.1"/>
    <property type="molecule type" value="Genomic_DNA"/>
</dbReference>
<keyword evidence="2" id="KW-0479">Metal-binding</keyword>
<reference evidence="3 4" key="1">
    <citation type="journal article" date="2019" name="Int. J. Syst. Evol. Microbiol.">
        <title>The Global Catalogue of Microorganisms (GCM) 10K type strain sequencing project: providing services to taxonomists for standard genome sequencing and annotation.</title>
        <authorList>
            <consortium name="The Broad Institute Genomics Platform"/>
            <consortium name="The Broad Institute Genome Sequencing Center for Infectious Disease"/>
            <person name="Wu L."/>
            <person name="Ma J."/>
        </authorList>
    </citation>
    <scope>NUCLEOTIDE SEQUENCE [LARGE SCALE GENOMIC DNA]</scope>
    <source>
        <strain evidence="3 4">JCM 16009</strain>
    </source>
</reference>
<comment type="caution">
    <text evidence="3">The sequence shown here is derived from an EMBL/GenBank/DDBJ whole genome shotgun (WGS) entry which is preliminary data.</text>
</comment>
<dbReference type="PANTHER" id="PTHR46696">
    <property type="entry name" value="P450, PUTATIVE (EUROFUNG)-RELATED"/>
    <property type="match status" value="1"/>
</dbReference>
<evidence type="ECO:0000256" key="2">
    <source>
        <dbReference type="RuleBase" id="RU000461"/>
    </source>
</evidence>
<evidence type="ECO:0000256" key="1">
    <source>
        <dbReference type="ARBA" id="ARBA00010617"/>
    </source>
</evidence>
<dbReference type="PANTHER" id="PTHR46696:SF1">
    <property type="entry name" value="CYTOCHROME P450 YJIB-RELATED"/>
    <property type="match status" value="1"/>
</dbReference>
<name>A0ABN2N6W4_9PSEU</name>